<proteinExistence type="predicted"/>
<accession>A0A9X1TVN9</accession>
<dbReference type="EMBL" id="JAKFFV010000021">
    <property type="protein sequence ID" value="MCF2501475.1"/>
    <property type="molecule type" value="Genomic_DNA"/>
</dbReference>
<organism evidence="1 2">
    <name type="scientific">Dyadobacter chenhuakuii</name>
    <dbReference type="NCBI Taxonomy" id="2909339"/>
    <lineage>
        <taxon>Bacteria</taxon>
        <taxon>Pseudomonadati</taxon>
        <taxon>Bacteroidota</taxon>
        <taxon>Cytophagia</taxon>
        <taxon>Cytophagales</taxon>
        <taxon>Spirosomataceae</taxon>
        <taxon>Dyadobacter</taxon>
    </lineage>
</organism>
<dbReference type="AlphaFoldDB" id="A0A9X1TVN9"/>
<dbReference type="Gene3D" id="3.90.550.10">
    <property type="entry name" value="Spore Coat Polysaccharide Biosynthesis Protein SpsA, Chain A"/>
    <property type="match status" value="1"/>
</dbReference>
<name>A0A9X1TVN9_9BACT</name>
<evidence type="ECO:0000313" key="1">
    <source>
        <dbReference type="EMBL" id="MCF2501475.1"/>
    </source>
</evidence>
<sequence length="191" mass="22019">MLETYRDNDRIMHISGAHKSEKVEANDADHMFSHIAETGGWATWKHAWKKYDFWMEQLSDMKSQKLIQRLVRDKHISNYWHERFDRVFEDGKKQNWEVQWQYTLFKNYGLAVVPTTHLVKDISGMLTFSARHGSDVEPSSDYPDGKLGSAAKGLAQNTLSHAQSQGQASLAARLLYKFSVMLGIAQKESRI</sequence>
<dbReference type="Proteomes" id="UP001139411">
    <property type="component" value="Unassembled WGS sequence"/>
</dbReference>
<reference evidence="1" key="1">
    <citation type="submission" date="2022-01" db="EMBL/GenBank/DDBJ databases">
        <title>Novel species in genus Dyadobacter.</title>
        <authorList>
            <person name="Ma C."/>
        </authorList>
    </citation>
    <scope>NUCLEOTIDE SEQUENCE</scope>
    <source>
        <strain evidence="1">CY357</strain>
    </source>
</reference>
<evidence type="ECO:0000313" key="2">
    <source>
        <dbReference type="Proteomes" id="UP001139411"/>
    </source>
</evidence>
<comment type="caution">
    <text evidence="1">The sequence shown here is derived from an EMBL/GenBank/DDBJ whole genome shotgun (WGS) entry which is preliminary data.</text>
</comment>
<dbReference type="InterPro" id="IPR029044">
    <property type="entry name" value="Nucleotide-diphossugar_trans"/>
</dbReference>
<protein>
    <submittedName>
        <fullName evidence="1">Uncharacterized protein</fullName>
    </submittedName>
</protein>
<gene>
    <name evidence="1" type="ORF">L0661_24370</name>
</gene>